<reference evidence="2" key="1">
    <citation type="submission" date="2023-01" db="EMBL/GenBank/DDBJ databases">
        <title>The growth and conidiation of Purpureocillium lavendulum are regulated by nitrogen source and histone H3K14 acetylation.</title>
        <authorList>
            <person name="Tang P."/>
            <person name="Han J."/>
            <person name="Zhang C."/>
            <person name="Tang P."/>
            <person name="Qi F."/>
            <person name="Zhang K."/>
            <person name="Liang L."/>
        </authorList>
    </citation>
    <scope>NUCLEOTIDE SEQUENCE</scope>
    <source>
        <strain evidence="2">YMF1.00683</strain>
    </source>
</reference>
<evidence type="ECO:0000313" key="2">
    <source>
        <dbReference type="EMBL" id="KAJ6446334.1"/>
    </source>
</evidence>
<dbReference type="AlphaFoldDB" id="A0AB34G4F8"/>
<evidence type="ECO:0000256" key="1">
    <source>
        <dbReference type="SAM" id="MobiDB-lite"/>
    </source>
</evidence>
<dbReference type="SUPFAM" id="SSF82171">
    <property type="entry name" value="DPP6 N-terminal domain-like"/>
    <property type="match status" value="1"/>
</dbReference>
<dbReference type="GO" id="GO:0005815">
    <property type="term" value="C:microtubule organizing center"/>
    <property type="evidence" value="ECO:0007669"/>
    <property type="project" value="TreeGrafter"/>
</dbReference>
<evidence type="ECO:0000313" key="3">
    <source>
        <dbReference type="Proteomes" id="UP001163105"/>
    </source>
</evidence>
<dbReference type="Proteomes" id="UP001163105">
    <property type="component" value="Unassembled WGS sequence"/>
</dbReference>
<dbReference type="Gene3D" id="2.130.10.10">
    <property type="entry name" value="YVTN repeat-like/Quinoprotein amine dehydrogenase"/>
    <property type="match status" value="1"/>
</dbReference>
<dbReference type="GO" id="GO:1990811">
    <property type="term" value="C:MWP complex"/>
    <property type="evidence" value="ECO:0007669"/>
    <property type="project" value="TreeGrafter"/>
</dbReference>
<proteinExistence type="predicted"/>
<sequence>MGDKRRAAANAVDREKMWHRDVPHTPYREQQHANICKEKGPMRAFQELDQCRIKGRQEFWQLIVIGPISAFLWSPSSSNILVATASHVQVSSAADSSFKASIRIPACPSGKPGLIYFGAGDYEVLLCSLFGLKLSIIDLTTSKIVEIGSPKLHHASSAPRGFSIRPGTGHLAVLSRVGGKDMVSIHGPGARHVERSWSPDTIDCQGMLWTPDGTWLLVWESPSQGHQLSIFTADGQHFRTLGAANLLLDHSLPTDGALEAGIKTCQLSPDAALCALGDHSAGVTILDTRTWRACLRLMHPTIIIPRDTTQVWQEQVSSAGQGHSTQSFVRATQMVAPPAQSSEAKHAAPLSPGCSMAAFDASSTLLATRLDDSPCAIWIWDVAAAELRAVLIFHSAVGFSWHPSVRELLLVTCQDEGRRGATFVWDPLSDGPLLVSEADGLPNAAQPAKAVGKRPKVLWVDRDTEFPEVLVADAERYALVSLCDAQEGHDPWRNEGGVDHDGPSPARDDAEDTGRPVVLSPGDISGLDDTFSFRNSSV</sequence>
<dbReference type="GO" id="GO:1990810">
    <property type="term" value="P:microtubule anchoring at mitotic spindle pole body"/>
    <property type="evidence" value="ECO:0007669"/>
    <property type="project" value="TreeGrafter"/>
</dbReference>
<dbReference type="InterPro" id="IPR015943">
    <property type="entry name" value="WD40/YVTN_repeat-like_dom_sf"/>
</dbReference>
<feature type="compositionally biased region" description="Basic and acidic residues" evidence="1">
    <location>
        <begin position="490"/>
        <end position="514"/>
    </location>
</feature>
<dbReference type="PANTHER" id="PTHR16220">
    <property type="entry name" value="WD REPEAT PROTEIN 8-RELATED"/>
    <property type="match status" value="1"/>
</dbReference>
<name>A0AB34G4F8_9HYPO</name>
<accession>A0AB34G4F8</accession>
<comment type="caution">
    <text evidence="2">The sequence shown here is derived from an EMBL/GenBank/DDBJ whole genome shotgun (WGS) entry which is preliminary data.</text>
</comment>
<dbReference type="InterPro" id="IPR052778">
    <property type="entry name" value="Centrosome-WD_assoc"/>
</dbReference>
<dbReference type="EMBL" id="JAQHRD010000001">
    <property type="protein sequence ID" value="KAJ6446334.1"/>
    <property type="molecule type" value="Genomic_DNA"/>
</dbReference>
<protein>
    <submittedName>
        <fullName evidence="2">WD40 domain-containing protein</fullName>
    </submittedName>
</protein>
<gene>
    <name evidence="2" type="primary">WRAP73</name>
    <name evidence="2" type="ORF">O9K51_01107</name>
</gene>
<dbReference type="PANTHER" id="PTHR16220:SF0">
    <property type="entry name" value="WD REPEAT-CONTAINING PROTEIN WRAP73"/>
    <property type="match status" value="1"/>
</dbReference>
<feature type="region of interest" description="Disordered" evidence="1">
    <location>
        <begin position="490"/>
        <end position="523"/>
    </location>
</feature>
<organism evidence="2 3">
    <name type="scientific">Purpureocillium lavendulum</name>
    <dbReference type="NCBI Taxonomy" id="1247861"/>
    <lineage>
        <taxon>Eukaryota</taxon>
        <taxon>Fungi</taxon>
        <taxon>Dikarya</taxon>
        <taxon>Ascomycota</taxon>
        <taxon>Pezizomycotina</taxon>
        <taxon>Sordariomycetes</taxon>
        <taxon>Hypocreomycetidae</taxon>
        <taxon>Hypocreales</taxon>
        <taxon>Ophiocordycipitaceae</taxon>
        <taxon>Purpureocillium</taxon>
    </lineage>
</organism>
<keyword evidence="3" id="KW-1185">Reference proteome</keyword>